<sequence length="473" mass="51937">MKNYQILIDGKWMETGKWIEVWDKYRQEPFAFIAGADADLVNKAVEAADRAWRENPLTPFQRYEIFLKGAQILKRREKEIGEIISREVGKTLKESLGEVARAIHNFIIASEESKRIVGEIVPLDAIQGNENRFCYTIRQPKGVIGCIAPFNFPLNLVAHKVCPAIAAGNAVVLKPASVTPLSSVIMCEVLEEAGLPAGYMNLVPGSGAEIGNAMLENKEIAFYSFTGSAEVGKQIAAKNGFRQCSLELGSNAGVIICADAPLEQAAEKCVRMAVSNAGQACISVQRVLVEDQIKEDFVARMLEKAHTLKVGDPFDPETDVGPMISEQEAIRIENWVREAEEQGALVRCGGKRIQGALFAPTIIDRITPEMKVWSEEVFAPVLCVDTFRSFEESLKKINHSKYGLQAGIFTTNIDKAMKAAKAIETGGVIINDIPSFRADNGPYGGVKESGIGREGIKYAIEEMTNLKVIVWNL</sequence>
<evidence type="ECO:0000313" key="4">
    <source>
        <dbReference type="EMBL" id="ATW25746.1"/>
    </source>
</evidence>
<name>A0A3G1KTH9_FORW1</name>
<feature type="domain" description="Aldehyde dehydrogenase" evidence="3">
    <location>
        <begin position="17"/>
        <end position="469"/>
    </location>
</feature>
<dbReference type="OrthoDB" id="9762913at2"/>
<keyword evidence="5" id="KW-1185">Reference proteome</keyword>
<accession>A0A3G1KTH9</accession>
<dbReference type="AlphaFoldDB" id="A0A3G1KTH9"/>
<gene>
    <name evidence="4" type="ORF">DCMF_14120</name>
</gene>
<reference evidence="4 5" key="1">
    <citation type="submission" date="2016-10" db="EMBL/GenBank/DDBJ databases">
        <title>Complete Genome Sequence of Peptococcaceae strain DCMF.</title>
        <authorList>
            <person name="Edwards R.J."/>
            <person name="Holland S.I."/>
            <person name="Deshpande N.P."/>
            <person name="Wong Y.K."/>
            <person name="Ertan H."/>
            <person name="Manefield M."/>
            <person name="Russell T.L."/>
            <person name="Lee M.J."/>
        </authorList>
    </citation>
    <scope>NUCLEOTIDE SEQUENCE [LARGE SCALE GENOMIC DNA]</scope>
    <source>
        <strain evidence="4 5">DCMF</strain>
    </source>
</reference>
<dbReference type="SUPFAM" id="SSF53720">
    <property type="entry name" value="ALDH-like"/>
    <property type="match status" value="1"/>
</dbReference>
<comment type="similarity">
    <text evidence="1">Belongs to the aldehyde dehydrogenase family.</text>
</comment>
<organism evidence="4 5">
    <name type="scientific">Formimonas warabiya</name>
    <dbReference type="NCBI Taxonomy" id="1761012"/>
    <lineage>
        <taxon>Bacteria</taxon>
        <taxon>Bacillati</taxon>
        <taxon>Bacillota</taxon>
        <taxon>Clostridia</taxon>
        <taxon>Eubacteriales</taxon>
        <taxon>Peptococcaceae</taxon>
        <taxon>Candidatus Formimonas</taxon>
    </lineage>
</organism>
<dbReference type="Pfam" id="PF00171">
    <property type="entry name" value="Aldedh"/>
    <property type="match status" value="1"/>
</dbReference>
<evidence type="ECO:0000256" key="2">
    <source>
        <dbReference type="ARBA" id="ARBA00023002"/>
    </source>
</evidence>
<dbReference type="InterPro" id="IPR051020">
    <property type="entry name" value="ALDH-related_metabolic_enz"/>
</dbReference>
<keyword evidence="2" id="KW-0560">Oxidoreductase</keyword>
<dbReference type="PANTHER" id="PTHR42991">
    <property type="entry name" value="ALDEHYDE DEHYDROGENASE"/>
    <property type="match status" value="1"/>
</dbReference>
<protein>
    <submittedName>
        <fullName evidence="4">Aldehyde dehydrogenase</fullName>
    </submittedName>
</protein>
<dbReference type="Gene3D" id="3.40.605.10">
    <property type="entry name" value="Aldehyde Dehydrogenase, Chain A, domain 1"/>
    <property type="match status" value="1"/>
</dbReference>
<dbReference type="InterPro" id="IPR016161">
    <property type="entry name" value="Ald_DH/histidinol_DH"/>
</dbReference>
<dbReference type="InterPro" id="IPR016162">
    <property type="entry name" value="Ald_DH_N"/>
</dbReference>
<dbReference type="RefSeq" id="WP_148135015.1">
    <property type="nucleotide sequence ID" value="NZ_CP017634.1"/>
</dbReference>
<dbReference type="Proteomes" id="UP000323521">
    <property type="component" value="Chromosome"/>
</dbReference>
<dbReference type="PANTHER" id="PTHR42991:SF1">
    <property type="entry name" value="ALDEHYDE DEHYDROGENASE"/>
    <property type="match status" value="1"/>
</dbReference>
<dbReference type="GO" id="GO:0008911">
    <property type="term" value="F:lactaldehyde dehydrogenase (NAD+) activity"/>
    <property type="evidence" value="ECO:0007669"/>
    <property type="project" value="TreeGrafter"/>
</dbReference>
<evidence type="ECO:0000256" key="1">
    <source>
        <dbReference type="ARBA" id="ARBA00009986"/>
    </source>
</evidence>
<dbReference type="Gene3D" id="3.40.309.10">
    <property type="entry name" value="Aldehyde Dehydrogenase, Chain A, domain 2"/>
    <property type="match status" value="1"/>
</dbReference>
<dbReference type="InterPro" id="IPR016163">
    <property type="entry name" value="Ald_DH_C"/>
</dbReference>
<evidence type="ECO:0000313" key="5">
    <source>
        <dbReference type="Proteomes" id="UP000323521"/>
    </source>
</evidence>
<evidence type="ECO:0000259" key="3">
    <source>
        <dbReference type="Pfam" id="PF00171"/>
    </source>
</evidence>
<dbReference type="KEGG" id="fwa:DCMF_14120"/>
<dbReference type="FunFam" id="3.40.309.10:FF:000009">
    <property type="entry name" value="Aldehyde dehydrogenase A"/>
    <property type="match status" value="1"/>
</dbReference>
<dbReference type="InterPro" id="IPR015590">
    <property type="entry name" value="Aldehyde_DH_dom"/>
</dbReference>
<proteinExistence type="inferred from homology"/>
<dbReference type="EMBL" id="CP017634">
    <property type="protein sequence ID" value="ATW25746.1"/>
    <property type="molecule type" value="Genomic_DNA"/>
</dbReference>